<dbReference type="eggNOG" id="COG1983">
    <property type="taxonomic scope" value="Bacteria"/>
</dbReference>
<evidence type="ECO:0000256" key="2">
    <source>
        <dbReference type="ARBA" id="ARBA00022475"/>
    </source>
</evidence>
<dbReference type="Proteomes" id="UP000005387">
    <property type="component" value="Unassembled WGS sequence"/>
</dbReference>
<feature type="domain" description="Phage shock protein PspC N-terminal" evidence="8">
    <location>
        <begin position="3"/>
        <end position="59"/>
    </location>
</feature>
<protein>
    <submittedName>
        <fullName evidence="9">Phage shock protein C, PspC</fullName>
    </submittedName>
</protein>
<reference evidence="9 10" key="1">
    <citation type="submission" date="2010-07" db="EMBL/GenBank/DDBJ databases">
        <title>The draft genome of Paenibacillus curdlanolyticus YK9.</title>
        <authorList>
            <consortium name="US DOE Joint Genome Institute (JGI-PGF)"/>
            <person name="Lucas S."/>
            <person name="Copeland A."/>
            <person name="Lapidus A."/>
            <person name="Cheng J.-F."/>
            <person name="Bruce D."/>
            <person name="Goodwin L."/>
            <person name="Pitluck S."/>
            <person name="Land M.L."/>
            <person name="Hauser L."/>
            <person name="Chang Y.-J."/>
            <person name="Jeffries C."/>
            <person name="Anderson I.J."/>
            <person name="Johnson E."/>
            <person name="Loganathan U."/>
            <person name="Mulhopadhyay B."/>
            <person name="Kyrpides N."/>
            <person name="Woyke T.J."/>
        </authorList>
    </citation>
    <scope>NUCLEOTIDE SEQUENCE [LARGE SCALE GENOMIC DNA]</scope>
    <source>
        <strain evidence="9 10">YK9</strain>
    </source>
</reference>
<evidence type="ECO:0000256" key="5">
    <source>
        <dbReference type="ARBA" id="ARBA00023136"/>
    </source>
</evidence>
<gene>
    <name evidence="9" type="ORF">PaecuDRAFT_1408</name>
</gene>
<evidence type="ECO:0000256" key="7">
    <source>
        <dbReference type="SAM" id="Phobius"/>
    </source>
</evidence>
<name>E0I6Y6_9BACL</name>
<feature type="region of interest" description="Disordered" evidence="6">
    <location>
        <begin position="82"/>
        <end position="141"/>
    </location>
</feature>
<keyword evidence="2" id="KW-1003">Cell membrane</keyword>
<evidence type="ECO:0000256" key="4">
    <source>
        <dbReference type="ARBA" id="ARBA00022989"/>
    </source>
</evidence>
<dbReference type="GO" id="GO:0005886">
    <property type="term" value="C:plasma membrane"/>
    <property type="evidence" value="ECO:0007669"/>
    <property type="project" value="UniProtKB-SubCell"/>
</dbReference>
<evidence type="ECO:0000256" key="6">
    <source>
        <dbReference type="SAM" id="MobiDB-lite"/>
    </source>
</evidence>
<proteinExistence type="predicted"/>
<feature type="compositionally biased region" description="Low complexity" evidence="6">
    <location>
        <begin position="82"/>
        <end position="102"/>
    </location>
</feature>
<dbReference type="PANTHER" id="PTHR33885:SF3">
    <property type="entry name" value="PHAGE SHOCK PROTEIN C"/>
    <property type="match status" value="1"/>
</dbReference>
<dbReference type="InterPro" id="IPR007168">
    <property type="entry name" value="Phageshock_PspC_N"/>
</dbReference>
<evidence type="ECO:0000256" key="1">
    <source>
        <dbReference type="ARBA" id="ARBA00004162"/>
    </source>
</evidence>
<dbReference type="InterPro" id="IPR052027">
    <property type="entry name" value="PspC"/>
</dbReference>
<dbReference type="RefSeq" id="WP_006037421.1">
    <property type="nucleotide sequence ID" value="NZ_AEDD01000003.1"/>
</dbReference>
<dbReference type="OrthoDB" id="9815286at2"/>
<feature type="transmembrane region" description="Helical" evidence="7">
    <location>
        <begin position="38"/>
        <end position="57"/>
    </location>
</feature>
<accession>E0I6Y6</accession>
<dbReference type="STRING" id="717606.PaecuDRAFT_1408"/>
<dbReference type="Pfam" id="PF04024">
    <property type="entry name" value="PspC"/>
    <property type="match status" value="1"/>
</dbReference>
<keyword evidence="4 7" id="KW-1133">Transmembrane helix</keyword>
<evidence type="ECO:0000313" key="9">
    <source>
        <dbReference type="EMBL" id="EFM11802.1"/>
    </source>
</evidence>
<keyword evidence="5 7" id="KW-0472">Membrane</keyword>
<dbReference type="EMBL" id="AEDD01000003">
    <property type="protein sequence ID" value="EFM11802.1"/>
    <property type="molecule type" value="Genomic_DNA"/>
</dbReference>
<comment type="subcellular location">
    <subcellularLocation>
        <location evidence="1">Cell membrane</location>
        <topology evidence="1">Single-pass membrane protein</topology>
    </subcellularLocation>
</comment>
<dbReference type="AlphaFoldDB" id="E0I6Y6"/>
<keyword evidence="3 7" id="KW-0812">Transmembrane</keyword>
<evidence type="ECO:0000259" key="8">
    <source>
        <dbReference type="Pfam" id="PF04024"/>
    </source>
</evidence>
<feature type="compositionally biased region" description="Gly residues" evidence="6">
    <location>
        <begin position="103"/>
        <end position="112"/>
    </location>
</feature>
<sequence>MSKMYRSYRDKKLFGLCGGLAEWMGVDATLIRILMIVLAVFSGGVVIPIYILAAFVVPRDPYYGNPNYNPYGGYGNNSGQGNRNYYGNGFGQQPGNNGFNGAPFGGPQGHQAGGQYSNPPQQPPYGSAQPSSQLDSMMEDLERKALRKELDELKAKLAKYEKGEF</sequence>
<evidence type="ECO:0000313" key="10">
    <source>
        <dbReference type="Proteomes" id="UP000005387"/>
    </source>
</evidence>
<organism evidence="9 10">
    <name type="scientific">Paenibacillus curdlanolyticus YK9</name>
    <dbReference type="NCBI Taxonomy" id="717606"/>
    <lineage>
        <taxon>Bacteria</taxon>
        <taxon>Bacillati</taxon>
        <taxon>Bacillota</taxon>
        <taxon>Bacilli</taxon>
        <taxon>Bacillales</taxon>
        <taxon>Paenibacillaceae</taxon>
        <taxon>Paenibacillus</taxon>
    </lineage>
</organism>
<evidence type="ECO:0000256" key="3">
    <source>
        <dbReference type="ARBA" id="ARBA00022692"/>
    </source>
</evidence>
<dbReference type="PANTHER" id="PTHR33885">
    <property type="entry name" value="PHAGE SHOCK PROTEIN C"/>
    <property type="match status" value="1"/>
</dbReference>
<keyword evidence="10" id="KW-1185">Reference proteome</keyword>